<dbReference type="SUPFAM" id="SSF50494">
    <property type="entry name" value="Trypsin-like serine proteases"/>
    <property type="match status" value="1"/>
</dbReference>
<organism evidence="3 4">
    <name type="scientific">Streptomyces doudnae</name>
    <dbReference type="NCBI Taxonomy" id="3075536"/>
    <lineage>
        <taxon>Bacteria</taxon>
        <taxon>Bacillati</taxon>
        <taxon>Actinomycetota</taxon>
        <taxon>Actinomycetes</taxon>
        <taxon>Kitasatosporales</taxon>
        <taxon>Streptomycetaceae</taxon>
        <taxon>Streptomyces</taxon>
    </lineage>
</organism>
<sequence>MKRISRITRLVYGAVLLFVPAVTSSSLAAADDGIGPLGVTAVAGVTAQSARVGALFGAGRGESLPGGHFCTASVVHSARHNLIVTAAHCLGSAGEGALFVPGYRDGRAPYGVWTVRKTFLPAGWSKGRNEDSDVAFAVLDERDGRNVEDFVGGNRFATRTTTGATAVTVTGYPDSREVPVGCSNRPVAHSATQQRIDCPDLTGGTSGSPWVNGDGSVVGILGGHEQGGTTADISYSVVLGDEAGELYEDAASASDS</sequence>
<dbReference type="EMBL" id="JAVRES010000018">
    <property type="protein sequence ID" value="MDT0438614.1"/>
    <property type="molecule type" value="Genomic_DNA"/>
</dbReference>
<dbReference type="InterPro" id="IPR018114">
    <property type="entry name" value="TRYPSIN_HIS"/>
</dbReference>
<feature type="signal peptide" evidence="2">
    <location>
        <begin position="1"/>
        <end position="28"/>
    </location>
</feature>
<dbReference type="Pfam" id="PF13365">
    <property type="entry name" value="Trypsin_2"/>
    <property type="match status" value="1"/>
</dbReference>
<comment type="caution">
    <text evidence="3">The sequence shown here is derived from an EMBL/GenBank/DDBJ whole genome shotgun (WGS) entry which is preliminary data.</text>
</comment>
<name>A0ABD5EX86_9ACTN</name>
<dbReference type="InterPro" id="IPR050966">
    <property type="entry name" value="Glutamyl_endopeptidase"/>
</dbReference>
<protein>
    <submittedName>
        <fullName evidence="3">Trypsin-like peptidase domain-containing protein</fullName>
    </submittedName>
</protein>
<evidence type="ECO:0000256" key="1">
    <source>
        <dbReference type="ARBA" id="ARBA00022729"/>
    </source>
</evidence>
<evidence type="ECO:0000313" key="3">
    <source>
        <dbReference type="EMBL" id="MDT0438614.1"/>
    </source>
</evidence>
<dbReference type="InterPro" id="IPR043504">
    <property type="entry name" value="Peptidase_S1_PA_chymotrypsin"/>
</dbReference>
<dbReference type="Proteomes" id="UP001183535">
    <property type="component" value="Unassembled WGS sequence"/>
</dbReference>
<evidence type="ECO:0000313" key="4">
    <source>
        <dbReference type="Proteomes" id="UP001183535"/>
    </source>
</evidence>
<dbReference type="RefSeq" id="WP_093830420.1">
    <property type="nucleotide sequence ID" value="NZ_JAVRES010000018.1"/>
</dbReference>
<dbReference type="InterPro" id="IPR009003">
    <property type="entry name" value="Peptidase_S1_PA"/>
</dbReference>
<evidence type="ECO:0000256" key="2">
    <source>
        <dbReference type="SAM" id="SignalP"/>
    </source>
</evidence>
<proteinExistence type="predicted"/>
<accession>A0ABD5EX86</accession>
<dbReference type="PANTHER" id="PTHR15462:SF8">
    <property type="entry name" value="SERINE PROTEASE"/>
    <property type="match status" value="1"/>
</dbReference>
<reference evidence="4" key="1">
    <citation type="submission" date="2023-07" db="EMBL/GenBank/DDBJ databases">
        <title>30 novel species of actinomycetes from the DSMZ collection.</title>
        <authorList>
            <person name="Nouioui I."/>
        </authorList>
    </citation>
    <scope>NUCLEOTIDE SEQUENCE [LARGE SCALE GENOMIC DNA]</scope>
    <source>
        <strain evidence="4">DSM 41981</strain>
    </source>
</reference>
<keyword evidence="4" id="KW-1185">Reference proteome</keyword>
<dbReference type="AlphaFoldDB" id="A0ABD5EX86"/>
<keyword evidence="1 2" id="KW-0732">Signal</keyword>
<dbReference type="PROSITE" id="PS00134">
    <property type="entry name" value="TRYPSIN_HIS"/>
    <property type="match status" value="1"/>
</dbReference>
<dbReference type="Gene3D" id="2.40.10.10">
    <property type="entry name" value="Trypsin-like serine proteases"/>
    <property type="match status" value="2"/>
</dbReference>
<feature type="chain" id="PRO_5044743819" evidence="2">
    <location>
        <begin position="29"/>
        <end position="256"/>
    </location>
</feature>
<dbReference type="PANTHER" id="PTHR15462">
    <property type="entry name" value="SERINE PROTEASE"/>
    <property type="match status" value="1"/>
</dbReference>
<gene>
    <name evidence="3" type="ORF">RM877_28420</name>
</gene>